<protein>
    <recommendedName>
        <fullName evidence="1">Helix-turn-helix domain-containing protein</fullName>
    </recommendedName>
</protein>
<reference evidence="2 3" key="1">
    <citation type="submission" date="2019-05" db="EMBL/GenBank/DDBJ databases">
        <title>Another draft genome of Portunus trituberculatus and its Hox gene families provides insights of decapod evolution.</title>
        <authorList>
            <person name="Jeong J.-H."/>
            <person name="Song I."/>
            <person name="Kim S."/>
            <person name="Choi T."/>
            <person name="Kim D."/>
            <person name="Ryu S."/>
            <person name="Kim W."/>
        </authorList>
    </citation>
    <scope>NUCLEOTIDE SEQUENCE [LARGE SCALE GENOMIC DNA]</scope>
    <source>
        <tissue evidence="2">Muscle</tissue>
    </source>
</reference>
<accession>A0A5B7EVC3</accession>
<sequence length="293" mass="34031">MEEMWSNEFEEKLSQTISHPDCPQLYTRVGNQCLSVFFIGNSDCPEKYRRSVINAFVKRALTHSSTWKSITELRRVSQLLTSNGYPQKDIDDVIRRRMDAFMSENKLKTEEPSITLYYKNTMSTAHKEDEKAIKKIINNNVTPTRANTRLNLVIYYKSHKTANLIMKNSCLPPVSPLQKVNVVYQHKCTVGDCNHLNSRYIGFTTTTQSKRITAHLQDGAIRRHYVSEHFLLVRRQHIEKNTEILEKVNDIKRLKMTEAILIYFEEPTIYIQQQPEVSLPSKQPPPGRKQAVS</sequence>
<name>A0A5B7EVC3_PORTR</name>
<gene>
    <name evidence="2" type="ORF">E2C01_030480</name>
</gene>
<dbReference type="InterPro" id="IPR058912">
    <property type="entry name" value="HTH_animal"/>
</dbReference>
<dbReference type="OrthoDB" id="6257278at2759"/>
<dbReference type="Pfam" id="PF26215">
    <property type="entry name" value="HTH_animal"/>
    <property type="match status" value="1"/>
</dbReference>
<comment type="caution">
    <text evidence="2">The sequence shown here is derived from an EMBL/GenBank/DDBJ whole genome shotgun (WGS) entry which is preliminary data.</text>
</comment>
<proteinExistence type="predicted"/>
<evidence type="ECO:0000313" key="2">
    <source>
        <dbReference type="EMBL" id="MPC37008.1"/>
    </source>
</evidence>
<dbReference type="Proteomes" id="UP000324222">
    <property type="component" value="Unassembled WGS sequence"/>
</dbReference>
<evidence type="ECO:0000259" key="1">
    <source>
        <dbReference type="Pfam" id="PF26215"/>
    </source>
</evidence>
<dbReference type="AlphaFoldDB" id="A0A5B7EVC3"/>
<keyword evidence="3" id="KW-1185">Reference proteome</keyword>
<organism evidence="2 3">
    <name type="scientific">Portunus trituberculatus</name>
    <name type="common">Swimming crab</name>
    <name type="synonym">Neptunus trituberculatus</name>
    <dbReference type="NCBI Taxonomy" id="210409"/>
    <lineage>
        <taxon>Eukaryota</taxon>
        <taxon>Metazoa</taxon>
        <taxon>Ecdysozoa</taxon>
        <taxon>Arthropoda</taxon>
        <taxon>Crustacea</taxon>
        <taxon>Multicrustacea</taxon>
        <taxon>Malacostraca</taxon>
        <taxon>Eumalacostraca</taxon>
        <taxon>Eucarida</taxon>
        <taxon>Decapoda</taxon>
        <taxon>Pleocyemata</taxon>
        <taxon>Brachyura</taxon>
        <taxon>Eubrachyura</taxon>
        <taxon>Portunoidea</taxon>
        <taxon>Portunidae</taxon>
        <taxon>Portuninae</taxon>
        <taxon>Portunus</taxon>
    </lineage>
</organism>
<dbReference type="EMBL" id="VSRR010003659">
    <property type="protein sequence ID" value="MPC37008.1"/>
    <property type="molecule type" value="Genomic_DNA"/>
</dbReference>
<evidence type="ECO:0000313" key="3">
    <source>
        <dbReference type="Proteomes" id="UP000324222"/>
    </source>
</evidence>
<feature type="domain" description="Helix-turn-helix" evidence="1">
    <location>
        <begin position="41"/>
        <end position="94"/>
    </location>
</feature>